<evidence type="ECO:0000256" key="9">
    <source>
        <dbReference type="PROSITE-ProRule" id="PRU00076"/>
    </source>
</evidence>
<dbReference type="Pfam" id="PF00008">
    <property type="entry name" value="EGF"/>
    <property type="match status" value="2"/>
</dbReference>
<dbReference type="GO" id="GO:0006898">
    <property type="term" value="P:receptor-mediated endocytosis"/>
    <property type="evidence" value="ECO:0007669"/>
    <property type="project" value="TreeGrafter"/>
</dbReference>
<evidence type="ECO:0000256" key="11">
    <source>
        <dbReference type="SAM" id="Phobius"/>
    </source>
</evidence>
<sequence>MDDLTVLIYLMNYTAPMNPNQNVQKNFSSAQMDIAFIILSIAITTPIAKMDLMNGTAGFPPSMFQPCLQDSAPRKTLTKPKTGQRPLFRDSDYKGFDDRKHCRNLDFPCEKDKICLPRAWLCDGDDDCDDGSDEMHCPFISFHSASTTVIPATTEQTCPDNYCMHGADCIVVEGEYICNCSPSFTGEKCERSISAELEFHDLGLVIGISMTLIIIFIIMALMLFCYFKRRSERHSTALRGKTESQMPIASIHCVLSVVQTACQRHQFRCDDGECIFVGRVCDGRNDCKDWSDETRCSDRNYPKCPKDYFQCLSDRRCIDYSWLCDDDEDCSDGSDEENCVSACGDYQFECLKNKQCIYIMKRCDGNVDCKDGSDERSCRAYNCPYLHFPCEKDPRCVPRAFICDGENDCDDGSDEMHCEYSSTSSTTINPTTTEPSCPDNYCTHGADCVVIEGEYYCICTPSFTGEKCENRISAERKFHDLGIVIGISMALIILLIIVSLLLFCYFKKRSIRYSTALMSKNESQGPIASYSKE</sequence>
<feature type="disulfide bond" evidence="10">
    <location>
        <begin position="269"/>
        <end position="287"/>
    </location>
</feature>
<reference evidence="13" key="1">
    <citation type="journal article" date="2020" name="bioRxiv">
        <title>Chromosome-level reference genome of the European wasp spider Argiope bruennichi: a resource for studies on range expansion and evolutionary adaptation.</title>
        <authorList>
            <person name="Sheffer M.M."/>
            <person name="Hoppe A."/>
            <person name="Krehenwinkel H."/>
            <person name="Uhl G."/>
            <person name="Kuss A.W."/>
            <person name="Jensen L."/>
            <person name="Jensen C."/>
            <person name="Gillespie R.G."/>
            <person name="Hoff K.J."/>
            <person name="Prost S."/>
        </authorList>
    </citation>
    <scope>NUCLEOTIDE SEQUENCE</scope>
</reference>
<feature type="disulfide bond" evidence="10">
    <location>
        <begin position="122"/>
        <end position="137"/>
    </location>
</feature>
<feature type="disulfide bond" evidence="10">
    <location>
        <begin position="324"/>
        <end position="339"/>
    </location>
</feature>
<evidence type="ECO:0000256" key="1">
    <source>
        <dbReference type="ARBA" id="ARBA00004167"/>
    </source>
</evidence>
<keyword evidence="9" id="KW-0245">EGF-like domain</keyword>
<comment type="caution">
    <text evidence="9">Lacks conserved residue(s) required for the propagation of feature annotation.</text>
</comment>
<dbReference type="GO" id="GO:0042562">
    <property type="term" value="F:hormone binding"/>
    <property type="evidence" value="ECO:0007669"/>
    <property type="project" value="TreeGrafter"/>
</dbReference>
<gene>
    <name evidence="13" type="ORF">HNY73_018171</name>
</gene>
<dbReference type="SUPFAM" id="SSF57424">
    <property type="entry name" value="LDL receptor-like module"/>
    <property type="match status" value="5"/>
</dbReference>
<feature type="disulfide bond" evidence="9">
    <location>
        <begin position="459"/>
        <end position="468"/>
    </location>
</feature>
<dbReference type="PROSITE" id="PS01209">
    <property type="entry name" value="LDLRA_1"/>
    <property type="match status" value="3"/>
</dbReference>
<keyword evidence="5 11" id="KW-0472">Membrane</keyword>
<dbReference type="PRINTS" id="PR00261">
    <property type="entry name" value="LDLRECEPTOR"/>
</dbReference>
<evidence type="ECO:0000256" key="3">
    <source>
        <dbReference type="ARBA" id="ARBA00022737"/>
    </source>
</evidence>
<keyword evidence="14" id="KW-1185">Reference proteome</keyword>
<dbReference type="InterPro" id="IPR023415">
    <property type="entry name" value="LDLR_class-A_CS"/>
</dbReference>
<comment type="subcellular location">
    <subcellularLocation>
        <location evidence="1">Membrane</location>
        <topology evidence="1">Single-pass membrane protein</topology>
    </subcellularLocation>
</comment>
<dbReference type="InterPro" id="IPR002172">
    <property type="entry name" value="LDrepeatLR_classA_rpt"/>
</dbReference>
<dbReference type="PROSITE" id="PS00022">
    <property type="entry name" value="EGF_1"/>
    <property type="match status" value="2"/>
</dbReference>
<accession>A0A8T0EDE1</accession>
<feature type="transmembrane region" description="Helical" evidence="11">
    <location>
        <begin position="202"/>
        <end position="227"/>
    </location>
</feature>
<dbReference type="CDD" id="cd00112">
    <property type="entry name" value="LDLa"/>
    <property type="match status" value="4"/>
</dbReference>
<keyword evidence="8" id="KW-0325">Glycoprotein</keyword>
<dbReference type="PANTHER" id="PTHR22722">
    <property type="entry name" value="LOW-DENSITY LIPOPROTEIN RECEPTOR-RELATED PROTEIN 2-RELATED"/>
    <property type="match status" value="1"/>
</dbReference>
<feature type="disulfide bond" evidence="9">
    <location>
        <begin position="180"/>
        <end position="189"/>
    </location>
</feature>
<keyword evidence="13" id="KW-0449">Lipoprotein</keyword>
<keyword evidence="6 9" id="KW-1015">Disulfide bond</keyword>
<feature type="disulfide bond" evidence="10">
    <location>
        <begin position="262"/>
        <end position="274"/>
    </location>
</feature>
<dbReference type="Pfam" id="PF00057">
    <property type="entry name" value="Ldl_recept_a"/>
    <property type="match status" value="5"/>
</dbReference>
<keyword evidence="7 13" id="KW-0675">Receptor</keyword>
<evidence type="ECO:0000256" key="10">
    <source>
        <dbReference type="PROSITE-ProRule" id="PRU00124"/>
    </source>
</evidence>
<dbReference type="SMART" id="SM00192">
    <property type="entry name" value="LDLa"/>
    <property type="match status" value="5"/>
</dbReference>
<dbReference type="AlphaFoldDB" id="A0A8T0EDE1"/>
<dbReference type="Proteomes" id="UP000807504">
    <property type="component" value="Unassembled WGS sequence"/>
</dbReference>
<comment type="caution">
    <text evidence="13">The sequence shown here is derived from an EMBL/GenBank/DDBJ whole genome shotgun (WGS) entry which is preliminary data.</text>
</comment>
<evidence type="ECO:0000313" key="14">
    <source>
        <dbReference type="Proteomes" id="UP000807504"/>
    </source>
</evidence>
<dbReference type="Gene3D" id="4.10.400.10">
    <property type="entry name" value="Low-density Lipoprotein Receptor"/>
    <property type="match status" value="5"/>
</dbReference>
<reference evidence="13" key="2">
    <citation type="submission" date="2020-06" db="EMBL/GenBank/DDBJ databases">
        <authorList>
            <person name="Sheffer M."/>
        </authorList>
    </citation>
    <scope>NUCLEOTIDE SEQUENCE</scope>
</reference>
<protein>
    <submittedName>
        <fullName evidence="13">Low-density lipoprotein receptor 1 like protein</fullName>
    </submittedName>
</protein>
<keyword evidence="4 11" id="KW-1133">Transmembrane helix</keyword>
<evidence type="ECO:0000256" key="2">
    <source>
        <dbReference type="ARBA" id="ARBA00022692"/>
    </source>
</evidence>
<feature type="disulfide bond" evidence="10">
    <location>
        <begin position="281"/>
        <end position="296"/>
    </location>
</feature>
<dbReference type="GO" id="GO:0043235">
    <property type="term" value="C:receptor complex"/>
    <property type="evidence" value="ECO:0007669"/>
    <property type="project" value="TreeGrafter"/>
</dbReference>
<dbReference type="PROSITE" id="PS50026">
    <property type="entry name" value="EGF_3"/>
    <property type="match status" value="2"/>
</dbReference>
<dbReference type="SUPFAM" id="SSF57196">
    <property type="entry name" value="EGF/Laminin"/>
    <property type="match status" value="2"/>
</dbReference>
<name>A0A8T0EDE1_ARGBR</name>
<dbReference type="Gene3D" id="2.10.25.10">
    <property type="entry name" value="Laminin"/>
    <property type="match status" value="2"/>
</dbReference>
<keyword evidence="3" id="KW-0677">Repeat</keyword>
<keyword evidence="2 11" id="KW-0812">Transmembrane</keyword>
<evidence type="ECO:0000256" key="8">
    <source>
        <dbReference type="ARBA" id="ARBA00023180"/>
    </source>
</evidence>
<evidence type="ECO:0000256" key="6">
    <source>
        <dbReference type="ARBA" id="ARBA00023157"/>
    </source>
</evidence>
<proteinExistence type="predicted"/>
<evidence type="ECO:0000313" key="13">
    <source>
        <dbReference type="EMBL" id="KAF8770670.1"/>
    </source>
</evidence>
<feature type="disulfide bond" evidence="10">
    <location>
        <begin position="363"/>
        <end position="378"/>
    </location>
</feature>
<evidence type="ECO:0000256" key="5">
    <source>
        <dbReference type="ARBA" id="ARBA00023136"/>
    </source>
</evidence>
<dbReference type="GO" id="GO:0016324">
    <property type="term" value="C:apical plasma membrane"/>
    <property type="evidence" value="ECO:0007669"/>
    <property type="project" value="TreeGrafter"/>
</dbReference>
<dbReference type="SMART" id="SM00181">
    <property type="entry name" value="EGF"/>
    <property type="match status" value="2"/>
</dbReference>
<organism evidence="13 14">
    <name type="scientific">Argiope bruennichi</name>
    <name type="common">Wasp spider</name>
    <name type="synonym">Aranea bruennichi</name>
    <dbReference type="NCBI Taxonomy" id="94029"/>
    <lineage>
        <taxon>Eukaryota</taxon>
        <taxon>Metazoa</taxon>
        <taxon>Ecdysozoa</taxon>
        <taxon>Arthropoda</taxon>
        <taxon>Chelicerata</taxon>
        <taxon>Arachnida</taxon>
        <taxon>Araneae</taxon>
        <taxon>Araneomorphae</taxon>
        <taxon>Entelegynae</taxon>
        <taxon>Araneoidea</taxon>
        <taxon>Araneidae</taxon>
        <taxon>Argiope</taxon>
    </lineage>
</organism>
<dbReference type="EMBL" id="JABXBU010002228">
    <property type="protein sequence ID" value="KAF8770670.1"/>
    <property type="molecule type" value="Genomic_DNA"/>
</dbReference>
<feature type="disulfide bond" evidence="10">
    <location>
        <begin position="403"/>
        <end position="418"/>
    </location>
</feature>
<evidence type="ECO:0000256" key="7">
    <source>
        <dbReference type="ARBA" id="ARBA00023170"/>
    </source>
</evidence>
<feature type="transmembrane region" description="Helical" evidence="11">
    <location>
        <begin position="481"/>
        <end position="503"/>
    </location>
</feature>
<dbReference type="InterPro" id="IPR000742">
    <property type="entry name" value="EGF"/>
</dbReference>
<dbReference type="PROSITE" id="PS50068">
    <property type="entry name" value="LDLRA_2"/>
    <property type="match status" value="5"/>
</dbReference>
<evidence type="ECO:0000259" key="12">
    <source>
        <dbReference type="PROSITE" id="PS50026"/>
    </source>
</evidence>
<feature type="domain" description="EGF-like" evidence="12">
    <location>
        <begin position="154"/>
        <end position="190"/>
    </location>
</feature>
<dbReference type="InterPro" id="IPR036055">
    <property type="entry name" value="LDL_receptor-like_sf"/>
</dbReference>
<feature type="domain" description="EGF-like" evidence="12">
    <location>
        <begin position="433"/>
        <end position="469"/>
    </location>
</feature>
<dbReference type="InterPro" id="IPR051221">
    <property type="entry name" value="LDLR-related"/>
</dbReference>
<evidence type="ECO:0000256" key="4">
    <source>
        <dbReference type="ARBA" id="ARBA00022989"/>
    </source>
</evidence>